<feature type="transmembrane region" description="Helical" evidence="1">
    <location>
        <begin position="6"/>
        <end position="24"/>
    </location>
</feature>
<feature type="transmembrane region" description="Helical" evidence="1">
    <location>
        <begin position="58"/>
        <end position="82"/>
    </location>
</feature>
<gene>
    <name evidence="2" type="ORF">FSP39_012410</name>
</gene>
<protein>
    <submittedName>
        <fullName evidence="2">Uncharacterized protein</fullName>
    </submittedName>
</protein>
<comment type="caution">
    <text evidence="2">The sequence shown here is derived from an EMBL/GenBank/DDBJ whole genome shotgun (WGS) entry which is preliminary data.</text>
</comment>
<dbReference type="EMBL" id="VSWD01000014">
    <property type="protein sequence ID" value="KAK3083042.1"/>
    <property type="molecule type" value="Genomic_DNA"/>
</dbReference>
<keyword evidence="3" id="KW-1185">Reference proteome</keyword>
<name>A0AA89BJC7_PINIB</name>
<feature type="transmembrane region" description="Helical" evidence="1">
    <location>
        <begin position="102"/>
        <end position="128"/>
    </location>
</feature>
<sequence>MSLGVLIALKFPMSFFMVCCLVQFPTKIPEMLRKFAAYQDKYGLKIDMKKWTKTVNYVSIYMMLSLSVSTPMYIFFFQSGIFSEKSVFSNLIFYFNISQNEYFKLFVMLLTVIKGLLLTYFYYCYYFLFFIMCRILISEYHGLNKELKEFIQTYNDDKCYPEELETVESFRKQHVAVTALTHTTNDVIRHMAGMQYGMTLPMLCLTLYGIVHGRIEVEDSYILR</sequence>
<accession>A0AA89BJC7</accession>
<keyword evidence="1" id="KW-0472">Membrane</keyword>
<organism evidence="2 3">
    <name type="scientific">Pinctada imbricata</name>
    <name type="common">Atlantic pearl-oyster</name>
    <name type="synonym">Pinctada martensii</name>
    <dbReference type="NCBI Taxonomy" id="66713"/>
    <lineage>
        <taxon>Eukaryota</taxon>
        <taxon>Metazoa</taxon>
        <taxon>Spiralia</taxon>
        <taxon>Lophotrochozoa</taxon>
        <taxon>Mollusca</taxon>
        <taxon>Bivalvia</taxon>
        <taxon>Autobranchia</taxon>
        <taxon>Pteriomorphia</taxon>
        <taxon>Pterioida</taxon>
        <taxon>Pterioidea</taxon>
        <taxon>Pteriidae</taxon>
        <taxon>Pinctada</taxon>
    </lineage>
</organism>
<keyword evidence="1" id="KW-0812">Transmembrane</keyword>
<dbReference type="AlphaFoldDB" id="A0AA89BJC7"/>
<dbReference type="Proteomes" id="UP001186944">
    <property type="component" value="Unassembled WGS sequence"/>
</dbReference>
<evidence type="ECO:0000256" key="1">
    <source>
        <dbReference type="SAM" id="Phobius"/>
    </source>
</evidence>
<reference evidence="2" key="1">
    <citation type="submission" date="2019-08" db="EMBL/GenBank/DDBJ databases">
        <title>The improved chromosome-level genome for the pearl oyster Pinctada fucata martensii using PacBio sequencing and Hi-C.</title>
        <authorList>
            <person name="Zheng Z."/>
        </authorList>
    </citation>
    <scope>NUCLEOTIDE SEQUENCE</scope>
    <source>
        <strain evidence="2">ZZ-2019</strain>
        <tissue evidence="2">Adductor muscle</tissue>
    </source>
</reference>
<evidence type="ECO:0000313" key="2">
    <source>
        <dbReference type="EMBL" id="KAK3083042.1"/>
    </source>
</evidence>
<evidence type="ECO:0000313" key="3">
    <source>
        <dbReference type="Proteomes" id="UP001186944"/>
    </source>
</evidence>
<keyword evidence="1" id="KW-1133">Transmembrane helix</keyword>
<proteinExistence type="predicted"/>